<evidence type="ECO:0000313" key="4">
    <source>
        <dbReference type="EMBL" id="BAN09939.1"/>
    </source>
</evidence>
<dbReference type="InterPro" id="IPR015424">
    <property type="entry name" value="PyrdxlP-dep_Trfase"/>
</dbReference>
<reference evidence="4" key="1">
    <citation type="submission" date="2012-10" db="EMBL/GenBank/DDBJ databases">
        <authorList>
            <person name="Maita H."/>
            <person name="Sato S."/>
        </authorList>
    </citation>
    <scope>NUCLEOTIDE SEQUENCE</scope>
    <source>
        <strain evidence="4">NZP2037</strain>
    </source>
</reference>
<dbReference type="Proteomes" id="UP000093737">
    <property type="component" value="Unassembled WGS sequence"/>
</dbReference>
<evidence type="ECO:0000256" key="2">
    <source>
        <dbReference type="ARBA" id="ARBA00022898"/>
    </source>
</evidence>
<dbReference type="EMBL" id="LZTJ01000009">
    <property type="protein sequence ID" value="OBP78018.1"/>
    <property type="molecule type" value="Genomic_DNA"/>
</dbReference>
<reference evidence="6 7" key="3">
    <citation type="submission" date="2016-05" db="EMBL/GenBank/DDBJ databases">
        <authorList>
            <person name="Ramsay J.P."/>
        </authorList>
    </citation>
    <scope>NUCLEOTIDE SEQUENCE [LARGE SCALE GENOMIC DNA]</scope>
    <source>
        <strain evidence="6 7">NZP2042</strain>
    </source>
</reference>
<dbReference type="Proteomes" id="UP000093748">
    <property type="component" value="Unassembled WGS sequence"/>
</dbReference>
<evidence type="ECO:0000256" key="1">
    <source>
        <dbReference type="ARBA" id="ARBA00001933"/>
    </source>
</evidence>
<keyword evidence="2 3" id="KW-0663">Pyridoxal phosphate</keyword>
<name>M5AM73_RHILI</name>
<evidence type="ECO:0000313" key="6">
    <source>
        <dbReference type="EMBL" id="OBQ70057.1"/>
    </source>
</evidence>
<comment type="cofactor">
    <cofactor evidence="1 3">
        <name>pyridoxal 5'-phosphate</name>
        <dbReference type="ChEBI" id="CHEBI:597326"/>
    </cofactor>
</comment>
<dbReference type="GO" id="GO:0019346">
    <property type="term" value="P:transsulfuration"/>
    <property type="evidence" value="ECO:0007669"/>
    <property type="project" value="InterPro"/>
</dbReference>
<evidence type="ECO:0000256" key="3">
    <source>
        <dbReference type="RuleBase" id="RU362118"/>
    </source>
</evidence>
<dbReference type="InterPro" id="IPR000277">
    <property type="entry name" value="Cys/Met-Metab_PyrdxlP-dep_enz"/>
</dbReference>
<comment type="similarity">
    <text evidence="3">Belongs to the trans-sulfuration enzymes family.</text>
</comment>
<accession>M5AM73</accession>
<organism evidence="4">
    <name type="scientific">Rhizobium loti</name>
    <name type="common">Mesorhizobium loti</name>
    <dbReference type="NCBI Taxonomy" id="381"/>
    <lineage>
        <taxon>Bacteria</taxon>
        <taxon>Pseudomonadati</taxon>
        <taxon>Pseudomonadota</taxon>
        <taxon>Alphaproteobacteria</taxon>
        <taxon>Hyphomicrobiales</taxon>
        <taxon>Phyllobacteriaceae</taxon>
        <taxon>Mesorhizobium</taxon>
    </lineage>
</organism>
<reference evidence="8" key="4">
    <citation type="submission" date="2016-06" db="EMBL/GenBank/DDBJ databases">
        <title>NZP2037 Pacbio-Illumina hybrid assembly.</title>
        <authorList>
            <person name="Ramsay J.P."/>
        </authorList>
    </citation>
    <scope>NUCLEOTIDE SEQUENCE [LARGE SCALE GENOMIC DNA]</scope>
    <source>
        <strain evidence="8">R7ANS::ICEMlSym2042</strain>
    </source>
</reference>
<dbReference type="Pfam" id="PF01053">
    <property type="entry name" value="Cys_Met_Meta_PP"/>
    <property type="match status" value="1"/>
</dbReference>
<evidence type="ECO:0000313" key="5">
    <source>
        <dbReference type="EMBL" id="OBP78018.1"/>
    </source>
</evidence>
<proteinExistence type="inferred from homology"/>
<reference evidence="4" key="2">
    <citation type="journal article" date="2013" name="Microbes Environ.">
        <title>Commonalities and Differences among Symbiosis Islands of Three Mesorhizobium loti Strains.</title>
        <authorList>
            <person name="Kasai-Maita H."/>
            <person name="Hirakawa H."/>
            <person name="Nakamura Y."/>
            <person name="Kaneko T."/>
            <person name="Miki K."/>
            <person name="Maruya J."/>
            <person name="Okazaki S."/>
            <person name="Tabata S."/>
            <person name="Saeki K."/>
            <person name="Sato S."/>
        </authorList>
    </citation>
    <scope>NUCLEOTIDE SEQUENCE</scope>
    <source>
        <strain evidence="4">NZP2037</strain>
    </source>
</reference>
<dbReference type="EMBL" id="AP012557">
    <property type="protein sequence ID" value="BAN09939.1"/>
    <property type="molecule type" value="Genomic_DNA"/>
</dbReference>
<reference evidence="5" key="5">
    <citation type="submission" date="2016-06" db="EMBL/GenBank/DDBJ databases">
        <authorList>
            <person name="Kjaerup R.B."/>
            <person name="Dalgaard T.S."/>
            <person name="Juul-Madsen H.R."/>
        </authorList>
    </citation>
    <scope>NUCLEOTIDE SEQUENCE</scope>
    <source>
        <strain evidence="5">R7ANS::ICEMlSym2042</strain>
    </source>
</reference>
<dbReference type="SUPFAM" id="SSF53383">
    <property type="entry name" value="PLP-dependent transferases"/>
    <property type="match status" value="1"/>
</dbReference>
<evidence type="ECO:0000313" key="8">
    <source>
        <dbReference type="Proteomes" id="UP000093748"/>
    </source>
</evidence>
<evidence type="ECO:0000313" key="7">
    <source>
        <dbReference type="Proteomes" id="UP000093737"/>
    </source>
</evidence>
<protein>
    <submittedName>
        <fullName evidence="4">Uncharacterized protein</fullName>
    </submittedName>
</protein>
<dbReference type="AlphaFoldDB" id="M5AM73"/>
<dbReference type="EMBL" id="LYTK01000005">
    <property type="protein sequence ID" value="OBQ70057.1"/>
    <property type="molecule type" value="Genomic_DNA"/>
</dbReference>
<dbReference type="RefSeq" id="WP_027046518.1">
    <property type="nucleotide sequence ID" value="NZ_CP033334.1"/>
</dbReference>
<gene>
    <name evidence="6" type="ORF">A8145_28870</name>
    <name evidence="5" type="ORF">BAE39_30755</name>
</gene>
<sequence length="114" mass="12353">MRNITGAALSPMSAFLVLRGLKKTLTLRIEWHSTTALAIAQVPVGHSAVAWVSSPSSTRIPIKRLPETDVRIANANRPGELDQQVLDFLKKESAGEIRNGVMVGMLIGSNKHGR</sequence>
<dbReference type="GO" id="GO:0030170">
    <property type="term" value="F:pyridoxal phosphate binding"/>
    <property type="evidence" value="ECO:0007669"/>
    <property type="project" value="InterPro"/>
</dbReference>